<feature type="domain" description="Pyridoxamine 5'-phosphate oxidase N-terminal" evidence="6">
    <location>
        <begin position="42"/>
        <end position="132"/>
    </location>
</feature>
<reference evidence="8 9" key="1">
    <citation type="submission" date="2020-09" db="EMBL/GenBank/DDBJ databases">
        <title>Photobacterium sp. CAU 1568 isolated from sand of Sido Beach.</title>
        <authorList>
            <person name="Kim W."/>
        </authorList>
    </citation>
    <scope>NUCLEOTIDE SEQUENCE [LARGE SCALE GENOMIC DNA]</scope>
    <source>
        <strain evidence="8 9">CAU 1568</strain>
    </source>
</reference>
<keyword evidence="4" id="KW-0288">FMN</keyword>
<evidence type="ECO:0000313" key="9">
    <source>
        <dbReference type="Proteomes" id="UP000649768"/>
    </source>
</evidence>
<keyword evidence="9" id="KW-1185">Reference proteome</keyword>
<dbReference type="Proteomes" id="UP000649768">
    <property type="component" value="Unassembled WGS sequence"/>
</dbReference>
<evidence type="ECO:0000256" key="1">
    <source>
        <dbReference type="ARBA" id="ARBA00001917"/>
    </source>
</evidence>
<dbReference type="InterPro" id="IPR012349">
    <property type="entry name" value="Split_barrel_FMN-bd"/>
</dbReference>
<evidence type="ECO:0000259" key="6">
    <source>
        <dbReference type="Pfam" id="PF01243"/>
    </source>
</evidence>
<dbReference type="Pfam" id="PF10590">
    <property type="entry name" value="PNP_phzG_C"/>
    <property type="match status" value="1"/>
</dbReference>
<dbReference type="SUPFAM" id="SSF50475">
    <property type="entry name" value="FMN-binding split barrel"/>
    <property type="match status" value="1"/>
</dbReference>
<evidence type="ECO:0000256" key="5">
    <source>
        <dbReference type="ARBA" id="ARBA00023002"/>
    </source>
</evidence>
<proteinExistence type="inferred from homology"/>
<protein>
    <submittedName>
        <fullName evidence="8">Pyridoxamine 5'-phosphate oxidase family protein</fullName>
    </submittedName>
</protein>
<evidence type="ECO:0000256" key="3">
    <source>
        <dbReference type="ARBA" id="ARBA00022630"/>
    </source>
</evidence>
<organism evidence="8 9">
    <name type="scientific">Photobacterium arenosum</name>
    <dbReference type="NCBI Taxonomy" id="2774143"/>
    <lineage>
        <taxon>Bacteria</taxon>
        <taxon>Pseudomonadati</taxon>
        <taxon>Pseudomonadota</taxon>
        <taxon>Gammaproteobacteria</taxon>
        <taxon>Vibrionales</taxon>
        <taxon>Vibrionaceae</taxon>
        <taxon>Photobacterium</taxon>
    </lineage>
</organism>
<evidence type="ECO:0000256" key="2">
    <source>
        <dbReference type="ARBA" id="ARBA00007301"/>
    </source>
</evidence>
<comment type="cofactor">
    <cofactor evidence="1">
        <name>FMN</name>
        <dbReference type="ChEBI" id="CHEBI:58210"/>
    </cofactor>
</comment>
<name>A0ABR9BLV9_9GAMM</name>
<dbReference type="EMBL" id="JACYTP010000007">
    <property type="protein sequence ID" value="MBD8513553.1"/>
    <property type="molecule type" value="Genomic_DNA"/>
</dbReference>
<dbReference type="InterPro" id="IPR019576">
    <property type="entry name" value="Pyridoxamine_oxidase_dimer_C"/>
</dbReference>
<gene>
    <name evidence="8" type="ORF">IFO68_12810</name>
</gene>
<keyword evidence="5" id="KW-0560">Oxidoreductase</keyword>
<dbReference type="InterPro" id="IPR000659">
    <property type="entry name" value="Pyridox_Oxase"/>
</dbReference>
<dbReference type="Pfam" id="PF01243">
    <property type="entry name" value="PNPOx_N"/>
    <property type="match status" value="1"/>
</dbReference>
<dbReference type="InterPro" id="IPR011576">
    <property type="entry name" value="Pyridox_Oxase_N"/>
</dbReference>
<evidence type="ECO:0000259" key="7">
    <source>
        <dbReference type="Pfam" id="PF10590"/>
    </source>
</evidence>
<dbReference type="PANTHER" id="PTHR10851:SF0">
    <property type="entry name" value="PYRIDOXINE-5'-PHOSPHATE OXIDASE"/>
    <property type="match status" value="1"/>
</dbReference>
<evidence type="ECO:0000313" key="8">
    <source>
        <dbReference type="EMBL" id="MBD8513553.1"/>
    </source>
</evidence>
<keyword evidence="3" id="KW-0285">Flavoprotein</keyword>
<feature type="domain" description="Pyridoxine 5'-phosphate oxidase dimerisation C-terminal" evidence="7">
    <location>
        <begin position="171"/>
        <end position="209"/>
    </location>
</feature>
<dbReference type="Gene3D" id="2.30.110.10">
    <property type="entry name" value="Electron Transport, Fmn-binding Protein, Chain A"/>
    <property type="match status" value="1"/>
</dbReference>
<sequence length="209" mass="23748">MSRLESLTGRLNLPFPQYDNPPASPKEIINQWVCRARSGDVREPDAYTLSTCNAAGEITMRTMFPIGIDGEVMLFSTHSCSRKGSDIRESGIASAHIYWRELGRQLSVSGTMSLADESIAESAWNARDAAYDPVSVVSHQSEILNDIYSFSRDIQGYENQGKQPKPERFVVYALKINRCEFWSATQDRIHQRLVYTLTEKGWYCERLQP</sequence>
<comment type="similarity">
    <text evidence="2">Belongs to the pyridoxamine 5'-phosphate oxidase family.</text>
</comment>
<comment type="caution">
    <text evidence="8">The sequence shown here is derived from an EMBL/GenBank/DDBJ whole genome shotgun (WGS) entry which is preliminary data.</text>
</comment>
<dbReference type="PIRSF" id="PIRSF000190">
    <property type="entry name" value="Pyd_amn-ph_oxd"/>
    <property type="match status" value="1"/>
</dbReference>
<evidence type="ECO:0000256" key="4">
    <source>
        <dbReference type="ARBA" id="ARBA00022643"/>
    </source>
</evidence>
<dbReference type="RefSeq" id="WP_192016303.1">
    <property type="nucleotide sequence ID" value="NZ_JACYTP010000007.1"/>
</dbReference>
<accession>A0ABR9BLV9</accession>
<dbReference type="PANTHER" id="PTHR10851">
    <property type="entry name" value="PYRIDOXINE-5-PHOSPHATE OXIDASE"/>
    <property type="match status" value="1"/>
</dbReference>